<evidence type="ECO:0000313" key="13">
    <source>
        <dbReference type="EMBL" id="MFC7382935.1"/>
    </source>
</evidence>
<feature type="domain" description="YrdC-like" evidence="12">
    <location>
        <begin position="201"/>
        <end position="386"/>
    </location>
</feature>
<dbReference type="PROSITE" id="PS51163">
    <property type="entry name" value="YRDC"/>
    <property type="match status" value="1"/>
</dbReference>
<evidence type="ECO:0000256" key="6">
    <source>
        <dbReference type="ARBA" id="ARBA00022833"/>
    </source>
</evidence>
<dbReference type="InterPro" id="IPR001792">
    <property type="entry name" value="Acylphosphatase-like_dom"/>
</dbReference>
<keyword evidence="5" id="KW-0863">Zinc-finger</keyword>
<evidence type="ECO:0000256" key="10">
    <source>
        <dbReference type="SAM" id="MobiDB-lite"/>
    </source>
</evidence>
<dbReference type="Gene3D" id="3.90.870.50">
    <property type="match status" value="1"/>
</dbReference>
<comment type="pathway">
    <text evidence="1">Protein modification; [NiFe] hydrogenase maturation.</text>
</comment>
<feature type="active site" evidence="9">
    <location>
        <position position="21"/>
    </location>
</feature>
<dbReference type="EC" id="6.2.-.-" evidence="8"/>
<accession>A0ABW2P4I2</accession>
<dbReference type="Pfam" id="PF17788">
    <property type="entry name" value="HypF_C"/>
    <property type="match status" value="1"/>
</dbReference>
<dbReference type="Gene3D" id="3.30.110.120">
    <property type="match status" value="1"/>
</dbReference>
<dbReference type="NCBIfam" id="TIGR00143">
    <property type="entry name" value="hypF"/>
    <property type="match status" value="1"/>
</dbReference>
<dbReference type="SUPFAM" id="SSF55821">
    <property type="entry name" value="YrdC/RibB"/>
    <property type="match status" value="1"/>
</dbReference>
<dbReference type="RefSeq" id="WP_380826304.1">
    <property type="nucleotide sequence ID" value="NZ_JBHTCG010000006.1"/>
</dbReference>
<comment type="catalytic activity">
    <reaction evidence="7">
        <text>C-terminal L-cysteinyl-[HypE protein] + carbamoyl phosphate + ATP + H2O = C-terminal S-carboxamide-L-cysteinyl-[HypE protein] + AMP + phosphate + diphosphate + H(+)</text>
        <dbReference type="Rhea" id="RHEA:55636"/>
        <dbReference type="Rhea" id="RHEA-COMP:14247"/>
        <dbReference type="Rhea" id="RHEA-COMP:14392"/>
        <dbReference type="ChEBI" id="CHEBI:15377"/>
        <dbReference type="ChEBI" id="CHEBI:15378"/>
        <dbReference type="ChEBI" id="CHEBI:30616"/>
        <dbReference type="ChEBI" id="CHEBI:33019"/>
        <dbReference type="ChEBI" id="CHEBI:43474"/>
        <dbReference type="ChEBI" id="CHEBI:58228"/>
        <dbReference type="ChEBI" id="CHEBI:76913"/>
        <dbReference type="ChEBI" id="CHEBI:139126"/>
        <dbReference type="ChEBI" id="CHEBI:456215"/>
    </reaction>
</comment>
<dbReference type="Pfam" id="PF00708">
    <property type="entry name" value="Acylphosphatase"/>
    <property type="match status" value="1"/>
</dbReference>
<feature type="compositionally biased region" description="Pro residues" evidence="10">
    <location>
        <begin position="646"/>
        <end position="665"/>
    </location>
</feature>
<sequence>MRSCVRAEVRVDGVVQGVGFRPFVHRLATDLGLRGMVGNDECGVFIEVEGASGAVAAFVRAVRERPPPLAVVERVTSREIPVTGEPGFGIVASTGAGRGRALISPDVATCDDCLRELADPADRRFGYPFVNCTACGPRFTIVLSSPYDRAGTTMASFPMCEACAAEYHDPASRRFHAQPVCCPACGPRLRLVDAASREIPGDPFARAATLLRRGLVLAVKGIGGYHLAVRAGDGPAVAGLRARKRREDRPFALMAADLDAARRLCDVGPEEERLLTGRQRPIVLLGRRPDAAIAPAVAPGARSLGVMLPYSPLHHLLLRRFPEPIVLTSGNLSDEPIAYTDEAAFERLRGIADAFLTHDRPIHTRTDDSVVRVFRGRELPLRRSRGHVPSPLPLARGPRRPVLGCGAELKHTFCLAEGGRAFVSHHIGDLENYETLRSFVEGVRHFERLFGIRPAVVAHDLHPEYLSTKYALDREDAERVGVQHHHAHIASCLADNGARGPVIGVAFDGLGYGADGTLWGGEFLVAGLAGFRRAGHLAAVPLPGGAAAVRQPWRMAAAYLGGGAPRSLGVRARNAALWDAVVTMAGHGVNAPLTSSAGRLFDAVSAIVTGRDAVTYEGQAAVELEQLADPRERGAYPCRLLTAPAPAPAPARAPASPRAPTPAHAPTPTSDLGLAEVPEPSGGFAAEGRDLVEAALEDVLAGVAAPVVSARFHNGVARLILSGCLRVREDTGLTAVALSGGVFQNVLLLERACALLEDHGFTVLTHRRVPPNDGGISLGQVAVAAARQRRSGET</sequence>
<keyword evidence="9" id="KW-0378">Hydrolase</keyword>
<organism evidence="13 14">
    <name type="scientific">Sphaerisporangium rhizosphaerae</name>
    <dbReference type="NCBI Taxonomy" id="2269375"/>
    <lineage>
        <taxon>Bacteria</taxon>
        <taxon>Bacillati</taxon>
        <taxon>Actinomycetota</taxon>
        <taxon>Actinomycetes</taxon>
        <taxon>Streptosporangiales</taxon>
        <taxon>Streptosporangiaceae</taxon>
        <taxon>Sphaerisporangium</taxon>
    </lineage>
</organism>
<evidence type="ECO:0000256" key="3">
    <source>
        <dbReference type="ARBA" id="ARBA00022598"/>
    </source>
</evidence>
<comment type="catalytic activity">
    <reaction evidence="9">
        <text>an acyl phosphate + H2O = a carboxylate + phosphate + H(+)</text>
        <dbReference type="Rhea" id="RHEA:14965"/>
        <dbReference type="ChEBI" id="CHEBI:15377"/>
        <dbReference type="ChEBI" id="CHEBI:15378"/>
        <dbReference type="ChEBI" id="CHEBI:29067"/>
        <dbReference type="ChEBI" id="CHEBI:43474"/>
        <dbReference type="ChEBI" id="CHEBI:59918"/>
        <dbReference type="EC" id="3.6.1.7"/>
    </reaction>
</comment>
<reference evidence="14" key="1">
    <citation type="journal article" date="2019" name="Int. J. Syst. Evol. Microbiol.">
        <title>The Global Catalogue of Microorganisms (GCM) 10K type strain sequencing project: providing services to taxonomists for standard genome sequencing and annotation.</title>
        <authorList>
            <consortium name="The Broad Institute Genomics Platform"/>
            <consortium name="The Broad Institute Genome Sequencing Center for Infectious Disease"/>
            <person name="Wu L."/>
            <person name="Ma J."/>
        </authorList>
    </citation>
    <scope>NUCLEOTIDE SEQUENCE [LARGE SCALE GENOMIC DNA]</scope>
    <source>
        <strain evidence="14">CECT 7649</strain>
    </source>
</reference>
<evidence type="ECO:0000256" key="8">
    <source>
        <dbReference type="PIRNR" id="PIRNR006256"/>
    </source>
</evidence>
<evidence type="ECO:0000256" key="4">
    <source>
        <dbReference type="ARBA" id="ARBA00022723"/>
    </source>
</evidence>
<dbReference type="InterPro" id="IPR051060">
    <property type="entry name" value="Carbamoyltrans_HypF-like"/>
</dbReference>
<evidence type="ECO:0000256" key="7">
    <source>
        <dbReference type="ARBA" id="ARBA00048220"/>
    </source>
</evidence>
<keyword evidence="4" id="KW-0479">Metal-binding</keyword>
<dbReference type="Pfam" id="PF01300">
    <property type="entry name" value="Sua5_yciO_yrdC"/>
    <property type="match status" value="1"/>
</dbReference>
<dbReference type="Gene3D" id="3.30.420.40">
    <property type="match status" value="1"/>
</dbReference>
<comment type="similarity">
    <text evidence="2 8">Belongs to the carbamoyltransferase HypF family.</text>
</comment>
<dbReference type="PROSITE" id="PS51160">
    <property type="entry name" value="ACYLPHOSPHATASE_3"/>
    <property type="match status" value="1"/>
</dbReference>
<protein>
    <recommendedName>
        <fullName evidence="8">Carbamoyltransferase</fullName>
        <ecNumber evidence="8">6.2.-.-</ecNumber>
    </recommendedName>
</protein>
<dbReference type="InterPro" id="IPR041440">
    <property type="entry name" value="HypF_C"/>
</dbReference>
<evidence type="ECO:0000256" key="5">
    <source>
        <dbReference type="ARBA" id="ARBA00022771"/>
    </source>
</evidence>
<dbReference type="InterPro" id="IPR011125">
    <property type="entry name" value="Znf_HypF"/>
</dbReference>
<name>A0ABW2P4I2_9ACTN</name>
<dbReference type="InterPro" id="IPR006070">
    <property type="entry name" value="Sua5-like_dom"/>
</dbReference>
<dbReference type="PANTHER" id="PTHR42959:SF1">
    <property type="entry name" value="CARBAMOYLTRANSFERASE HYPF"/>
    <property type="match status" value="1"/>
</dbReference>
<keyword evidence="14" id="KW-1185">Reference proteome</keyword>
<gene>
    <name evidence="13" type="primary">hypF</name>
    <name evidence="13" type="ORF">ACFQSB_12015</name>
</gene>
<dbReference type="Pfam" id="PF22521">
    <property type="entry name" value="HypF_C_2"/>
    <property type="match status" value="2"/>
</dbReference>
<evidence type="ECO:0000256" key="2">
    <source>
        <dbReference type="ARBA" id="ARBA00008097"/>
    </source>
</evidence>
<dbReference type="Pfam" id="PF07503">
    <property type="entry name" value="zf-HYPF"/>
    <property type="match status" value="2"/>
</dbReference>
<evidence type="ECO:0000259" key="11">
    <source>
        <dbReference type="PROSITE" id="PS51160"/>
    </source>
</evidence>
<dbReference type="InterPro" id="IPR036046">
    <property type="entry name" value="Acylphosphatase-like_dom_sf"/>
</dbReference>
<dbReference type="InterPro" id="IPR017945">
    <property type="entry name" value="DHBP_synth_RibB-like_a/b_dom"/>
</dbReference>
<comment type="caution">
    <text evidence="13">The sequence shown here is derived from an EMBL/GenBank/DDBJ whole genome shotgun (WGS) entry which is preliminary data.</text>
</comment>
<proteinExistence type="inferred from homology"/>
<dbReference type="InterPro" id="IPR055128">
    <property type="entry name" value="HypF_C_2"/>
</dbReference>
<keyword evidence="6" id="KW-0862">Zinc</keyword>
<feature type="region of interest" description="Disordered" evidence="10">
    <location>
        <begin position="646"/>
        <end position="679"/>
    </location>
</feature>
<evidence type="ECO:0000259" key="12">
    <source>
        <dbReference type="PROSITE" id="PS51163"/>
    </source>
</evidence>
<dbReference type="EMBL" id="JBHTCG010000006">
    <property type="protein sequence ID" value="MFC7382935.1"/>
    <property type="molecule type" value="Genomic_DNA"/>
</dbReference>
<dbReference type="InterPro" id="IPR004421">
    <property type="entry name" value="Carbamoyltransferase_HypF"/>
</dbReference>
<evidence type="ECO:0000256" key="9">
    <source>
        <dbReference type="PROSITE-ProRule" id="PRU00520"/>
    </source>
</evidence>
<dbReference type="GO" id="GO:0016874">
    <property type="term" value="F:ligase activity"/>
    <property type="evidence" value="ECO:0007669"/>
    <property type="project" value="UniProtKB-KW"/>
</dbReference>
<evidence type="ECO:0000313" key="14">
    <source>
        <dbReference type="Proteomes" id="UP001596496"/>
    </source>
</evidence>
<feature type="domain" description="Acylphosphatase-like" evidence="11">
    <location>
        <begin position="6"/>
        <end position="92"/>
    </location>
</feature>
<keyword evidence="3 13" id="KW-0436">Ligase</keyword>
<dbReference type="PROSITE" id="PS00150">
    <property type="entry name" value="ACYLPHOSPHATASE_1"/>
    <property type="match status" value="1"/>
</dbReference>
<dbReference type="Proteomes" id="UP001596496">
    <property type="component" value="Unassembled WGS sequence"/>
</dbReference>
<dbReference type="PANTHER" id="PTHR42959">
    <property type="entry name" value="CARBAMOYLTRANSFERASE"/>
    <property type="match status" value="1"/>
</dbReference>
<dbReference type="SUPFAM" id="SSF54975">
    <property type="entry name" value="Acylphosphatase/BLUF domain-like"/>
    <property type="match status" value="1"/>
</dbReference>
<evidence type="ECO:0000256" key="1">
    <source>
        <dbReference type="ARBA" id="ARBA00004711"/>
    </source>
</evidence>
<dbReference type="PIRSF" id="PIRSF006256">
    <property type="entry name" value="CMPcnvr_hdrg_mat"/>
    <property type="match status" value="1"/>
</dbReference>
<feature type="active site" evidence="9">
    <location>
        <position position="39"/>
    </location>
</feature>
<dbReference type="InterPro" id="IPR017968">
    <property type="entry name" value="Acylphosphatase_CS"/>
</dbReference>